<dbReference type="PANTHER" id="PTHR45772:SF9">
    <property type="entry name" value="CONSERVED COMPONENT OF ABC TRANSPORTER FOR NATURAL AMINO ACIDS"/>
    <property type="match status" value="1"/>
</dbReference>
<organism evidence="5">
    <name type="scientific">marine metagenome</name>
    <dbReference type="NCBI Taxonomy" id="408172"/>
    <lineage>
        <taxon>unclassified sequences</taxon>
        <taxon>metagenomes</taxon>
        <taxon>ecological metagenomes</taxon>
    </lineage>
</organism>
<feature type="non-terminal residue" evidence="5">
    <location>
        <position position="110"/>
    </location>
</feature>
<evidence type="ECO:0000256" key="2">
    <source>
        <dbReference type="ARBA" id="ARBA00022741"/>
    </source>
</evidence>
<dbReference type="GO" id="GO:0005886">
    <property type="term" value="C:plasma membrane"/>
    <property type="evidence" value="ECO:0007669"/>
    <property type="project" value="TreeGrafter"/>
</dbReference>
<feature type="domain" description="ABC transporter" evidence="4">
    <location>
        <begin position="20"/>
        <end position="104"/>
    </location>
</feature>
<sequence length="110" mass="12040">MALIECHEVTRRFGGLIAVDNVDMTVEAGETRAIIGPNGAGKTTLFNLLTGVLTASEGQVIFEGRNITSLPVHDIIQRGISRTFQLTHLFPELSVLENVRIAAQARNNRR</sequence>
<reference evidence="5" key="1">
    <citation type="submission" date="2018-05" db="EMBL/GenBank/DDBJ databases">
        <authorList>
            <person name="Lanie J.A."/>
            <person name="Ng W.-L."/>
            <person name="Kazmierczak K.M."/>
            <person name="Andrzejewski T.M."/>
            <person name="Davidsen T.M."/>
            <person name="Wayne K.J."/>
            <person name="Tettelin H."/>
            <person name="Glass J.I."/>
            <person name="Rusch D."/>
            <person name="Podicherti R."/>
            <person name="Tsui H.-C.T."/>
            <person name="Winkler M.E."/>
        </authorList>
    </citation>
    <scope>NUCLEOTIDE SEQUENCE</scope>
</reference>
<dbReference type="Gene3D" id="3.40.50.300">
    <property type="entry name" value="P-loop containing nucleotide triphosphate hydrolases"/>
    <property type="match status" value="1"/>
</dbReference>
<evidence type="ECO:0000259" key="4">
    <source>
        <dbReference type="Pfam" id="PF00005"/>
    </source>
</evidence>
<accession>A0A382T076</accession>
<dbReference type="SUPFAM" id="SSF52540">
    <property type="entry name" value="P-loop containing nucleoside triphosphate hydrolases"/>
    <property type="match status" value="1"/>
</dbReference>
<dbReference type="PANTHER" id="PTHR45772">
    <property type="entry name" value="CONSERVED COMPONENT OF ABC TRANSPORTER FOR NATURAL AMINO ACIDS-RELATED"/>
    <property type="match status" value="1"/>
</dbReference>
<name>A0A382T076_9ZZZZ</name>
<keyword evidence="2" id="KW-0547">Nucleotide-binding</keyword>
<dbReference type="InterPro" id="IPR051120">
    <property type="entry name" value="ABC_AA/LPS_Transport"/>
</dbReference>
<keyword evidence="1" id="KW-0813">Transport</keyword>
<evidence type="ECO:0000256" key="3">
    <source>
        <dbReference type="ARBA" id="ARBA00022840"/>
    </source>
</evidence>
<protein>
    <recommendedName>
        <fullName evidence="4">ABC transporter domain-containing protein</fullName>
    </recommendedName>
</protein>
<proteinExistence type="predicted"/>
<gene>
    <name evidence="5" type="ORF">METZ01_LOCUS367989</name>
</gene>
<evidence type="ECO:0000256" key="1">
    <source>
        <dbReference type="ARBA" id="ARBA00022448"/>
    </source>
</evidence>
<dbReference type="Pfam" id="PF00005">
    <property type="entry name" value="ABC_tran"/>
    <property type="match status" value="1"/>
</dbReference>
<dbReference type="InterPro" id="IPR027417">
    <property type="entry name" value="P-loop_NTPase"/>
</dbReference>
<dbReference type="GO" id="GO:0005524">
    <property type="term" value="F:ATP binding"/>
    <property type="evidence" value="ECO:0007669"/>
    <property type="project" value="UniProtKB-KW"/>
</dbReference>
<evidence type="ECO:0000313" key="5">
    <source>
        <dbReference type="EMBL" id="SVD15135.1"/>
    </source>
</evidence>
<keyword evidence="3" id="KW-0067">ATP-binding</keyword>
<dbReference type="GO" id="GO:0016887">
    <property type="term" value="F:ATP hydrolysis activity"/>
    <property type="evidence" value="ECO:0007669"/>
    <property type="project" value="InterPro"/>
</dbReference>
<dbReference type="InterPro" id="IPR003439">
    <property type="entry name" value="ABC_transporter-like_ATP-bd"/>
</dbReference>
<dbReference type="EMBL" id="UINC01132677">
    <property type="protein sequence ID" value="SVD15135.1"/>
    <property type="molecule type" value="Genomic_DNA"/>
</dbReference>
<dbReference type="AlphaFoldDB" id="A0A382T076"/>